<dbReference type="Pfam" id="PF18884">
    <property type="entry name" value="TSP3_bac"/>
    <property type="match status" value="6"/>
</dbReference>
<feature type="compositionally biased region" description="Low complexity" evidence="5">
    <location>
        <begin position="744"/>
        <end position="762"/>
    </location>
</feature>
<feature type="compositionally biased region" description="Acidic residues" evidence="5">
    <location>
        <begin position="452"/>
        <end position="471"/>
    </location>
</feature>
<comment type="subcellular location">
    <subcellularLocation>
        <location evidence="1">Secreted</location>
    </subcellularLocation>
</comment>
<dbReference type="SUPFAM" id="SSF103647">
    <property type="entry name" value="TSP type-3 repeat"/>
    <property type="match status" value="2"/>
</dbReference>
<dbReference type="AlphaFoldDB" id="A0A1H2Z3E5"/>
<evidence type="ECO:0000256" key="5">
    <source>
        <dbReference type="SAM" id="MobiDB-lite"/>
    </source>
</evidence>
<feature type="compositionally biased region" description="Low complexity" evidence="5">
    <location>
        <begin position="472"/>
        <end position="495"/>
    </location>
</feature>
<accession>A0A1H2Z3E5</accession>
<sequence>MEKITFLNFRKGIIVLVLLLGFPIYPTVVSAIDSRGAIVESLPNSTSLDTDTDGDGIPDHIDIDDDNDGILDVVEGYTLDSDGDGIPNYLDPDSDGDGLLDNYEAQFHNTFQLPSGIDSDGNGLDDAYESYPGAGEGITPVDTDSDGIPDYLDMDSDNDGILDQNESSVISEDFDCTTVPKLNFGSEPVLEYGIALSEGAVYRYNQVTNDLDALVTIEKVDNGEILYLDQNATDPEFFKPEIYFTTTSTDRRPYVDFRISFVEVGTNIPVILEELSANFLDVDGNNEYQEYNRFNTPASFTLDENNEITVQNTTGGFLVNGGSKEYDGISNQVPAVNVAVEFINIDSFVFRFGIKADVDNNFTTNVARQAGIQFTCLDNFNNPQTTNFSVDVDSDMDGYPDRLDIDSDNDGIPDNVEAQPTFEYIPPSGQDSNENGVDDAYESGETVGLSVEDTDDDGTPDYLDDDSDNDWVPDNNEGNDFNFDGIPDWTFTGIDTDGDGLDDGYEGSDVNDGFDVNDEIENPATDLPDRDEEGDVNYRDTDDDGDGIPTPDEDADGDGDPTNDDTDGDGTPDYLDPTDETDTDGDGVPDDVEEEDETDPLDYCDYIKEHVTEPQSEEYLNGDCDGDGVTNQDEETDGTDPFDPCDYNPESITLPQSGDYLEADCDGDGVTNGDEEEDGTDPNDACDFNLESQTVDTSSTWNTSDCDGDGVTNEDEVSDGTNPLDPCDYNPESVTLEPSEEWNNLDCDGDGNPNGNDPDPLNATARDDSGSTPALTEVAINILENDDYLPNNDAANLGVTNISRIGGDAMGTLILDAETGMLNYTPTLVESNSTVTIIYQVCNVNEDPNVCASAKVSIEVGSNLIDAVNDSYVSVEGDIAESDVLSNDTLNGEPVSLENVILSSTPTDALTINEDGSITVATGTVPGSYTIDYTICEIANVDNCDTATVTVTVEEGMGGNVIDAVEDSYVSNGEGDIAESDVLSNDTLNGEPVSLENVILSSTPTDALTINEDGSITVATGTVPGTYTIDYTICEIANVDNCDTATVTVTVEEGMGGNVIDAVDDSYTVESDDITIDGSNVLLNDTLNDEPATLETVILTSTSDGILTINENGSVTIEEGIPPGTYTIEYTICEIANVDNCDTATVTVIIDEENNEEGSKIEVNQILTPNGDLKNDFLFIRGVDKIRNSTLRIFNRWGVAVYEGKNYDNINNVFDGRSRGRSSIGVNQYLPAGVYFYIFNYETDEGSFTDSEYIYISR</sequence>
<dbReference type="Pfam" id="PF13585">
    <property type="entry name" value="CHU_C"/>
    <property type="match status" value="1"/>
</dbReference>
<organism evidence="6 7">
    <name type="scientific">Flagellimonas zhangzhouensis</name>
    <dbReference type="NCBI Taxonomy" id="1073328"/>
    <lineage>
        <taxon>Bacteria</taxon>
        <taxon>Pseudomonadati</taxon>
        <taxon>Bacteroidota</taxon>
        <taxon>Flavobacteriia</taxon>
        <taxon>Flavobacteriales</taxon>
        <taxon>Flavobacteriaceae</taxon>
        <taxon>Flagellimonas</taxon>
    </lineage>
</organism>
<keyword evidence="3" id="KW-0732">Signal</keyword>
<evidence type="ECO:0000256" key="2">
    <source>
        <dbReference type="ARBA" id="ARBA00022525"/>
    </source>
</evidence>
<dbReference type="InterPro" id="IPR028974">
    <property type="entry name" value="TSP_type-3_rpt"/>
</dbReference>
<keyword evidence="2" id="KW-0964">Secreted</keyword>
<dbReference type="GO" id="GO:0005509">
    <property type="term" value="F:calcium ion binding"/>
    <property type="evidence" value="ECO:0007669"/>
    <property type="project" value="InterPro"/>
</dbReference>
<keyword evidence="4" id="KW-0106">Calcium</keyword>
<proteinExistence type="predicted"/>
<evidence type="ECO:0000256" key="1">
    <source>
        <dbReference type="ARBA" id="ARBA00004613"/>
    </source>
</evidence>
<feature type="compositionally biased region" description="Polar residues" evidence="5">
    <location>
        <begin position="690"/>
        <end position="705"/>
    </location>
</feature>
<reference evidence="7" key="1">
    <citation type="submission" date="2016-10" db="EMBL/GenBank/DDBJ databases">
        <authorList>
            <person name="Varghese N."/>
            <person name="Submissions S."/>
        </authorList>
    </citation>
    <scope>NUCLEOTIDE SEQUENCE [LARGE SCALE GENOMIC DNA]</scope>
    <source>
        <strain evidence="7">DSM 25030</strain>
    </source>
</reference>
<dbReference type="Proteomes" id="UP000199592">
    <property type="component" value="Unassembled WGS sequence"/>
</dbReference>
<name>A0A1H2Z3E5_9FLAO</name>
<dbReference type="EMBL" id="FNMY01000007">
    <property type="protein sequence ID" value="SDX11299.1"/>
    <property type="molecule type" value="Genomic_DNA"/>
</dbReference>
<keyword evidence="7" id="KW-1185">Reference proteome</keyword>
<evidence type="ECO:0000256" key="3">
    <source>
        <dbReference type="ARBA" id="ARBA00022729"/>
    </source>
</evidence>
<evidence type="ECO:0000313" key="6">
    <source>
        <dbReference type="EMBL" id="SDX11299.1"/>
    </source>
</evidence>
<gene>
    <name evidence="6" type="ORF">SAMN04487892_3296</name>
</gene>
<dbReference type="OrthoDB" id="9805017at2"/>
<dbReference type="RefSeq" id="WP_090299028.1">
    <property type="nucleotide sequence ID" value="NZ_FNKI01000006.1"/>
</dbReference>
<dbReference type="InterPro" id="IPR059100">
    <property type="entry name" value="TSP3_bac"/>
</dbReference>
<dbReference type="Gene3D" id="4.10.1080.10">
    <property type="entry name" value="TSP type-3 repeat"/>
    <property type="match status" value="2"/>
</dbReference>
<evidence type="ECO:0000256" key="4">
    <source>
        <dbReference type="ARBA" id="ARBA00022837"/>
    </source>
</evidence>
<feature type="compositionally biased region" description="Acidic residues" evidence="5">
    <location>
        <begin position="529"/>
        <end position="602"/>
    </location>
</feature>
<feature type="region of interest" description="Disordered" evidence="5">
    <location>
        <begin position="407"/>
        <end position="772"/>
    </location>
</feature>
<feature type="compositionally biased region" description="Acidic residues" evidence="5">
    <location>
        <begin position="661"/>
        <end position="681"/>
    </location>
</feature>
<protein>
    <submittedName>
        <fullName evidence="6">Gliding motility-associated C-terminal domain-containing protein</fullName>
    </submittedName>
</protein>
<feature type="compositionally biased region" description="Acidic residues" evidence="5">
    <location>
        <begin position="496"/>
        <end position="506"/>
    </location>
</feature>
<feature type="compositionally biased region" description="Acidic residues" evidence="5">
    <location>
        <begin position="706"/>
        <end position="718"/>
    </location>
</feature>
<dbReference type="STRING" id="1073328.SAMN05216294_3197"/>
<evidence type="ECO:0000313" key="7">
    <source>
        <dbReference type="Proteomes" id="UP000199592"/>
    </source>
</evidence>